<dbReference type="Proteomes" id="UP001372834">
    <property type="component" value="Unassembled WGS sequence"/>
</dbReference>
<proteinExistence type="predicted"/>
<dbReference type="AlphaFoldDB" id="A0AAN8P6R1"/>
<organism evidence="1 2">
    <name type="scientific">Polyplax serrata</name>
    <name type="common">Common mouse louse</name>
    <dbReference type="NCBI Taxonomy" id="468196"/>
    <lineage>
        <taxon>Eukaryota</taxon>
        <taxon>Metazoa</taxon>
        <taxon>Ecdysozoa</taxon>
        <taxon>Arthropoda</taxon>
        <taxon>Hexapoda</taxon>
        <taxon>Insecta</taxon>
        <taxon>Pterygota</taxon>
        <taxon>Neoptera</taxon>
        <taxon>Paraneoptera</taxon>
        <taxon>Psocodea</taxon>
        <taxon>Troctomorpha</taxon>
        <taxon>Phthiraptera</taxon>
        <taxon>Anoplura</taxon>
        <taxon>Polyplacidae</taxon>
        <taxon>Polyplax</taxon>
    </lineage>
</organism>
<comment type="caution">
    <text evidence="1">The sequence shown here is derived from an EMBL/GenBank/DDBJ whole genome shotgun (WGS) entry which is preliminary data.</text>
</comment>
<accession>A0AAN8P6R1</accession>
<protein>
    <submittedName>
        <fullName evidence="1">Uncharacterized protein</fullName>
    </submittedName>
</protein>
<sequence length="191" mass="21673">MVARVTSLEPSGTTCPRPQMLSMKTHLMTYGDAIFKWVRQTQTEPNGIRFYNDDRQSDLLKIYGRYRHRTTMLCGVSRKSVNNEGDQYKLFCDDKGRRIRVSADSWIHGDCSLDLKVPAEVHVDNAALKLSSSIADIVGKKGDEYVSGIGEDGLEKESGSDCKGTRNHKRNRRACQQIQVVKNLNHKRKKI</sequence>
<name>A0AAN8P6R1_POLSC</name>
<dbReference type="EMBL" id="JAWJWE010000003">
    <property type="protein sequence ID" value="KAK6639940.1"/>
    <property type="molecule type" value="Genomic_DNA"/>
</dbReference>
<gene>
    <name evidence="1" type="ORF">RUM43_008217</name>
</gene>
<evidence type="ECO:0000313" key="2">
    <source>
        <dbReference type="Proteomes" id="UP001372834"/>
    </source>
</evidence>
<reference evidence="1 2" key="1">
    <citation type="submission" date="2023-10" db="EMBL/GenBank/DDBJ databases">
        <title>Genomes of two closely related lineages of the louse Polyplax serrata with different host specificities.</title>
        <authorList>
            <person name="Martinu J."/>
            <person name="Tarabai H."/>
            <person name="Stefka J."/>
            <person name="Hypsa V."/>
        </authorList>
    </citation>
    <scope>NUCLEOTIDE SEQUENCE [LARGE SCALE GENOMIC DNA]</scope>
    <source>
        <strain evidence="1">HR10_N</strain>
    </source>
</reference>
<evidence type="ECO:0000313" key="1">
    <source>
        <dbReference type="EMBL" id="KAK6639940.1"/>
    </source>
</evidence>